<dbReference type="InterPro" id="IPR010982">
    <property type="entry name" value="Lambda_DNA-bd_dom_sf"/>
</dbReference>
<dbReference type="GO" id="GO:0003677">
    <property type="term" value="F:DNA binding"/>
    <property type="evidence" value="ECO:0007669"/>
    <property type="project" value="InterPro"/>
</dbReference>
<dbReference type="EMBL" id="QDKG01000001">
    <property type="protein sequence ID" value="PVH26970.1"/>
    <property type="molecule type" value="Genomic_DNA"/>
</dbReference>
<dbReference type="RefSeq" id="WP_116774825.1">
    <property type="nucleotide sequence ID" value="NZ_QDKG01000001.1"/>
</dbReference>
<gene>
    <name evidence="3" type="ORF">DC487_05085</name>
</gene>
<evidence type="ECO:0000313" key="4">
    <source>
        <dbReference type="Proteomes" id="UP000245627"/>
    </source>
</evidence>
<reference evidence="3 4" key="1">
    <citation type="submission" date="2018-04" db="EMBL/GenBank/DDBJ databases">
        <title>Sphingobacterium cortibacter sp. nov.</title>
        <authorList>
            <person name="Li Y."/>
        </authorList>
    </citation>
    <scope>NUCLEOTIDE SEQUENCE [LARGE SCALE GENOMIC DNA]</scope>
    <source>
        <strain evidence="3 4">2c-3</strain>
    </source>
</reference>
<dbReference type="InterPro" id="IPR001387">
    <property type="entry name" value="Cro/C1-type_HTH"/>
</dbReference>
<dbReference type="OrthoDB" id="9801008at2"/>
<dbReference type="Pfam" id="PF13560">
    <property type="entry name" value="HTH_31"/>
    <property type="match status" value="1"/>
</dbReference>
<accession>A0A2T8HNI5</accession>
<evidence type="ECO:0000256" key="1">
    <source>
        <dbReference type="SAM" id="Coils"/>
    </source>
</evidence>
<keyword evidence="4" id="KW-1185">Reference proteome</keyword>
<protein>
    <recommendedName>
        <fullName evidence="2">HTH cro/C1-type domain-containing protein</fullName>
    </recommendedName>
</protein>
<name>A0A2T8HNI5_9SPHI</name>
<feature type="domain" description="HTH cro/C1-type" evidence="2">
    <location>
        <begin position="17"/>
        <end position="70"/>
    </location>
</feature>
<organism evidence="3 4">
    <name type="scientific">Sphingobacterium corticibacter</name>
    <dbReference type="NCBI Taxonomy" id="2171749"/>
    <lineage>
        <taxon>Bacteria</taxon>
        <taxon>Pseudomonadati</taxon>
        <taxon>Bacteroidota</taxon>
        <taxon>Sphingobacteriia</taxon>
        <taxon>Sphingobacteriales</taxon>
        <taxon>Sphingobacteriaceae</taxon>
        <taxon>Sphingobacterium</taxon>
    </lineage>
</organism>
<feature type="coiled-coil region" evidence="1">
    <location>
        <begin position="80"/>
        <end position="107"/>
    </location>
</feature>
<dbReference type="AlphaFoldDB" id="A0A2T8HNI5"/>
<sequence>MSTNDSKTDFTEIGKLIASFRHSQGWTSEELKAKLGISTVTMSRIENGKHGPNVNVVRKLAELGMNVEDLTYASRFHSKEQSLSYRLAEVENRLAKMEQLVLELTQSHEQKNS</sequence>
<evidence type="ECO:0000259" key="2">
    <source>
        <dbReference type="PROSITE" id="PS50943"/>
    </source>
</evidence>
<dbReference type="Gene3D" id="1.10.260.40">
    <property type="entry name" value="lambda repressor-like DNA-binding domains"/>
    <property type="match status" value="1"/>
</dbReference>
<evidence type="ECO:0000313" key="3">
    <source>
        <dbReference type="EMBL" id="PVH26970.1"/>
    </source>
</evidence>
<dbReference type="SUPFAM" id="SSF47413">
    <property type="entry name" value="lambda repressor-like DNA-binding domains"/>
    <property type="match status" value="1"/>
</dbReference>
<dbReference type="SMART" id="SM00530">
    <property type="entry name" value="HTH_XRE"/>
    <property type="match status" value="1"/>
</dbReference>
<dbReference type="Proteomes" id="UP000245627">
    <property type="component" value="Unassembled WGS sequence"/>
</dbReference>
<dbReference type="PROSITE" id="PS50943">
    <property type="entry name" value="HTH_CROC1"/>
    <property type="match status" value="1"/>
</dbReference>
<proteinExistence type="predicted"/>
<keyword evidence="1" id="KW-0175">Coiled coil</keyword>
<comment type="caution">
    <text evidence="3">The sequence shown here is derived from an EMBL/GenBank/DDBJ whole genome shotgun (WGS) entry which is preliminary data.</text>
</comment>
<dbReference type="CDD" id="cd00093">
    <property type="entry name" value="HTH_XRE"/>
    <property type="match status" value="1"/>
</dbReference>